<evidence type="ECO:0008006" key="3">
    <source>
        <dbReference type="Google" id="ProtNLM"/>
    </source>
</evidence>
<evidence type="ECO:0000313" key="2">
    <source>
        <dbReference type="Proteomes" id="UP000316167"/>
    </source>
</evidence>
<sequence length="201" mass="22491">MDKPFLINAAKNLANSNQPAPSTYVSILEFLRIYAGEKSSFYKQVNNFKNSHEHNAALAKMILKGFITFLENGLTDGISIERKAQMDVVSDILEQANQLLDTKGVHSAAACVLIGASLEEFLRNWVEDKNLDLGNLKPGIDTYTKILKEAELITKQDFKDITSWAGLRNHAAHGEWDLVCDKSKISLMLQGVNLFLRKYST</sequence>
<name>A0A562SUT8_9BACT</name>
<gene>
    <name evidence="1" type="ORF">IQ13_0232</name>
</gene>
<comment type="caution">
    <text evidence="1">The sequence shown here is derived from an EMBL/GenBank/DDBJ whole genome shotgun (WGS) entry which is preliminary data.</text>
</comment>
<evidence type="ECO:0000313" key="1">
    <source>
        <dbReference type="EMBL" id="TWI85077.1"/>
    </source>
</evidence>
<dbReference type="Proteomes" id="UP000316167">
    <property type="component" value="Unassembled WGS sequence"/>
</dbReference>
<proteinExistence type="predicted"/>
<accession>A0A562SUT8</accession>
<dbReference type="EMBL" id="VLLE01000002">
    <property type="protein sequence ID" value="TWI85077.1"/>
    <property type="molecule type" value="Genomic_DNA"/>
</dbReference>
<keyword evidence="2" id="KW-1185">Reference proteome</keyword>
<dbReference type="RefSeq" id="WP_144883666.1">
    <property type="nucleotide sequence ID" value="NZ_VLLE01000002.1"/>
</dbReference>
<dbReference type="OrthoDB" id="1435962at2"/>
<dbReference type="AlphaFoldDB" id="A0A562SUT8"/>
<protein>
    <recommendedName>
        <fullName evidence="3">DUF4145 domain-containing protein</fullName>
    </recommendedName>
</protein>
<reference evidence="1 2" key="1">
    <citation type="journal article" date="2015" name="Stand. Genomic Sci.">
        <title>Genomic Encyclopedia of Bacterial and Archaeal Type Strains, Phase III: the genomes of soil and plant-associated and newly described type strains.</title>
        <authorList>
            <person name="Whitman W.B."/>
            <person name="Woyke T."/>
            <person name="Klenk H.P."/>
            <person name="Zhou Y."/>
            <person name="Lilburn T.G."/>
            <person name="Beck B.J."/>
            <person name="De Vos P."/>
            <person name="Vandamme P."/>
            <person name="Eisen J.A."/>
            <person name="Garrity G."/>
            <person name="Hugenholtz P."/>
            <person name="Kyrpides N.C."/>
        </authorList>
    </citation>
    <scope>NUCLEOTIDE SEQUENCE [LARGE SCALE GENOMIC DNA]</scope>
    <source>
        <strain evidence="1 2">CGMCC 1.7271</strain>
    </source>
</reference>
<organism evidence="1 2">
    <name type="scientific">Lacibacter cauensis</name>
    <dbReference type="NCBI Taxonomy" id="510947"/>
    <lineage>
        <taxon>Bacteria</taxon>
        <taxon>Pseudomonadati</taxon>
        <taxon>Bacteroidota</taxon>
        <taxon>Chitinophagia</taxon>
        <taxon>Chitinophagales</taxon>
        <taxon>Chitinophagaceae</taxon>
        <taxon>Lacibacter</taxon>
    </lineage>
</organism>